<dbReference type="GO" id="GO:0008967">
    <property type="term" value="F:phosphoglycolate phosphatase activity"/>
    <property type="evidence" value="ECO:0007669"/>
    <property type="project" value="UniProtKB-EC"/>
</dbReference>
<comment type="pathway">
    <text evidence="2">Organic acid metabolism; glycolate biosynthesis; glycolate from 2-phosphoglycolate: step 1/1.</text>
</comment>
<evidence type="ECO:0000313" key="5">
    <source>
        <dbReference type="EMBL" id="AGF78202.1"/>
    </source>
</evidence>
<dbReference type="InterPro" id="IPR041492">
    <property type="entry name" value="HAD_2"/>
</dbReference>
<evidence type="ECO:0000256" key="1">
    <source>
        <dbReference type="ARBA" id="ARBA00000830"/>
    </source>
</evidence>
<dbReference type="InterPro" id="IPR036412">
    <property type="entry name" value="HAD-like_sf"/>
</dbReference>
<name>M1P958_DESSD</name>
<dbReference type="Proteomes" id="UP000011721">
    <property type="component" value="Chromosome"/>
</dbReference>
<dbReference type="HOGENOM" id="CLU_045011_19_3_7"/>
<dbReference type="EC" id="3.1.3.18" evidence="4"/>
<dbReference type="KEGG" id="dsf:UWK_01644"/>
<dbReference type="RefSeq" id="WP_015403893.1">
    <property type="nucleotide sequence ID" value="NC_020304.1"/>
</dbReference>
<comment type="catalytic activity">
    <reaction evidence="1">
        <text>2-phosphoglycolate + H2O = glycolate + phosphate</text>
        <dbReference type="Rhea" id="RHEA:14369"/>
        <dbReference type="ChEBI" id="CHEBI:15377"/>
        <dbReference type="ChEBI" id="CHEBI:29805"/>
        <dbReference type="ChEBI" id="CHEBI:43474"/>
        <dbReference type="ChEBI" id="CHEBI:58033"/>
        <dbReference type="EC" id="3.1.3.18"/>
    </reaction>
</comment>
<dbReference type="EMBL" id="CP003985">
    <property type="protein sequence ID" value="AGF78202.1"/>
    <property type="molecule type" value="Genomic_DNA"/>
</dbReference>
<dbReference type="PANTHER" id="PTHR43434:SF1">
    <property type="entry name" value="PHOSPHOGLYCOLATE PHOSPHATASE"/>
    <property type="match status" value="1"/>
</dbReference>
<dbReference type="SFLD" id="SFLDG01129">
    <property type="entry name" value="C1.5:_HAD__Beta-PGM__Phosphata"/>
    <property type="match status" value="1"/>
</dbReference>
<dbReference type="InterPro" id="IPR006439">
    <property type="entry name" value="HAD-SF_hydro_IA"/>
</dbReference>
<dbReference type="InterPro" id="IPR023214">
    <property type="entry name" value="HAD_sf"/>
</dbReference>
<dbReference type="NCBIfam" id="TIGR01549">
    <property type="entry name" value="HAD-SF-IA-v1"/>
    <property type="match status" value="1"/>
</dbReference>
<dbReference type="PANTHER" id="PTHR43434">
    <property type="entry name" value="PHOSPHOGLYCOLATE PHOSPHATASE"/>
    <property type="match status" value="1"/>
</dbReference>
<dbReference type="SUPFAM" id="SSF56784">
    <property type="entry name" value="HAD-like"/>
    <property type="match status" value="1"/>
</dbReference>
<comment type="similarity">
    <text evidence="3">Belongs to the HAD-like hydrolase superfamily. CbbY/CbbZ/Gph/YieH family.</text>
</comment>
<evidence type="ECO:0000256" key="4">
    <source>
        <dbReference type="ARBA" id="ARBA00013078"/>
    </source>
</evidence>
<dbReference type="Pfam" id="PF13419">
    <property type="entry name" value="HAD_2"/>
    <property type="match status" value="1"/>
</dbReference>
<dbReference type="InterPro" id="IPR050155">
    <property type="entry name" value="HAD-like_hydrolase_sf"/>
</dbReference>
<dbReference type="OrthoDB" id="9793014at2"/>
<reference evidence="6" key="1">
    <citation type="journal article" date="2013" name="Stand. Genomic Sci.">
        <title>Complete genome sequence of Desulfocapsa sulfexigens, a marine deltaproteobacterium specialized in disproportionating inorganic sulfur compounds.</title>
        <authorList>
            <person name="Finster K.W."/>
            <person name="Kjeldsen K.U."/>
            <person name="Kube M."/>
            <person name="Reinhardt R."/>
            <person name="Mussmann M."/>
            <person name="Amann R."/>
            <person name="Schreiber L."/>
        </authorList>
    </citation>
    <scope>NUCLEOTIDE SEQUENCE [LARGE SCALE GENOMIC DNA]</scope>
    <source>
        <strain evidence="6">DSM 10523 / SB164P1</strain>
    </source>
</reference>
<dbReference type="eggNOG" id="COG0546">
    <property type="taxonomic scope" value="Bacteria"/>
</dbReference>
<dbReference type="AlphaFoldDB" id="M1P958"/>
<gene>
    <name evidence="5" type="ordered locus">UWK_01644</name>
</gene>
<accession>M1P958</accession>
<dbReference type="Gene3D" id="1.10.150.240">
    <property type="entry name" value="Putative phosphatase, domain 2"/>
    <property type="match status" value="1"/>
</dbReference>
<dbReference type="SFLD" id="SFLDS00003">
    <property type="entry name" value="Haloacid_Dehalogenase"/>
    <property type="match status" value="1"/>
</dbReference>
<dbReference type="InterPro" id="IPR023198">
    <property type="entry name" value="PGP-like_dom2"/>
</dbReference>
<dbReference type="STRING" id="1167006.UWK_01644"/>
<dbReference type="GO" id="GO:0006281">
    <property type="term" value="P:DNA repair"/>
    <property type="evidence" value="ECO:0007669"/>
    <property type="project" value="TreeGrafter"/>
</dbReference>
<proteinExistence type="inferred from homology"/>
<keyword evidence="6" id="KW-1185">Reference proteome</keyword>
<sequence>MKLKLVIFDCDGVMFDSKFANQTYYNHLLDHFGYPAMNEEELEFVHIHNVHESIRHIFRHYPDQNIQDVDTFRQEIGYAPFLQYMRMEDDLIQFLDTCAPRYQLAVSTNRTNTMEPILEIFKLKDYFVKVMTAENARRPKPAPDALLEILEHCNCEVDEAIYIGDSVIDREHSAGCGMRLIGFKNKKLAAEYHVNNFMEILKLPPFQQ</sequence>
<dbReference type="Gene3D" id="3.40.50.1000">
    <property type="entry name" value="HAD superfamily/HAD-like"/>
    <property type="match status" value="1"/>
</dbReference>
<protein>
    <recommendedName>
        <fullName evidence="4">phosphoglycolate phosphatase</fullName>
        <ecNumber evidence="4">3.1.3.18</ecNumber>
    </recommendedName>
</protein>
<evidence type="ECO:0000313" key="6">
    <source>
        <dbReference type="Proteomes" id="UP000011721"/>
    </source>
</evidence>
<evidence type="ECO:0000256" key="2">
    <source>
        <dbReference type="ARBA" id="ARBA00004818"/>
    </source>
</evidence>
<evidence type="ECO:0000256" key="3">
    <source>
        <dbReference type="ARBA" id="ARBA00006171"/>
    </source>
</evidence>
<dbReference type="GO" id="GO:0005829">
    <property type="term" value="C:cytosol"/>
    <property type="evidence" value="ECO:0007669"/>
    <property type="project" value="TreeGrafter"/>
</dbReference>
<organism evidence="5 6">
    <name type="scientific">Desulfocapsa sulfexigens (strain DSM 10523 / SB164P1)</name>
    <dbReference type="NCBI Taxonomy" id="1167006"/>
    <lineage>
        <taxon>Bacteria</taxon>
        <taxon>Pseudomonadati</taxon>
        <taxon>Thermodesulfobacteriota</taxon>
        <taxon>Desulfobulbia</taxon>
        <taxon>Desulfobulbales</taxon>
        <taxon>Desulfocapsaceae</taxon>
        <taxon>Desulfocapsa</taxon>
    </lineage>
</organism>